<name>A0AAF0J6K7_9BASI</name>
<comment type="similarity">
    <text evidence="11">Belongs to the glycosyl hydrolase 18 family.</text>
</comment>
<keyword evidence="5 10" id="KW-0378">Hydrolase</keyword>
<keyword evidence="15" id="KW-1185">Reference proteome</keyword>
<dbReference type="PROSITE" id="PS01095">
    <property type="entry name" value="GH18_1"/>
    <property type="match status" value="1"/>
</dbReference>
<evidence type="ECO:0000259" key="13">
    <source>
        <dbReference type="PROSITE" id="PS51910"/>
    </source>
</evidence>
<feature type="domain" description="GH18" evidence="13">
    <location>
        <begin position="24"/>
        <end position="377"/>
    </location>
</feature>
<evidence type="ECO:0000256" key="5">
    <source>
        <dbReference type="ARBA" id="ARBA00022801"/>
    </source>
</evidence>
<keyword evidence="6" id="KW-0146">Chitin degradation</keyword>
<dbReference type="InterPro" id="IPR050314">
    <property type="entry name" value="Glycosyl_Hydrlase_18"/>
</dbReference>
<evidence type="ECO:0000256" key="6">
    <source>
        <dbReference type="ARBA" id="ARBA00023024"/>
    </source>
</evidence>
<dbReference type="PANTHER" id="PTHR11177:SF317">
    <property type="entry name" value="CHITINASE 12-RELATED"/>
    <property type="match status" value="1"/>
</dbReference>
<dbReference type="GO" id="GO:0008843">
    <property type="term" value="F:endochitinase activity"/>
    <property type="evidence" value="ECO:0007669"/>
    <property type="project" value="UniProtKB-EC"/>
</dbReference>
<evidence type="ECO:0000256" key="8">
    <source>
        <dbReference type="ARBA" id="ARBA00023295"/>
    </source>
</evidence>
<sequence length="396" mass="43744">MPFSLRSILKRNHGSGSSDAVNGGIVMGYFTNWSIYDRNYKPHDVPVENLTHILYAFANINPDDGTVFLSDAWADEQIRHDGQEVPGNALYGNLGQFLALKRRNRHLKLLLSIGGWSYSSNFSAVRDPSRRARFVESAVNLLKNYGLDGLDIDWEYPESPQDAQVYLELLRDLRRGIDEYAERVKQAPFLLTIAAPCVPSKIDVLRVREMDEVLDLWNLMAYDFSGSWDQCANHQANLHGGSISVDAAVSSFRSKGASPAKLVLGLPLYGRGFDGAKGPGSPYGGVSPGEQEGGVYSYRSLPHQGSSEEYDSRACAGFSYDPAHGRFITYESPASAKGKCDYVKHKGLAGVMFWELSGDAQGERSLVELSAKALRPLDSTENHVDYPESSFDNARK</sequence>
<evidence type="ECO:0000256" key="7">
    <source>
        <dbReference type="ARBA" id="ARBA00023277"/>
    </source>
</evidence>
<dbReference type="Gene3D" id="3.10.50.10">
    <property type="match status" value="1"/>
</dbReference>
<evidence type="ECO:0000313" key="15">
    <source>
        <dbReference type="Proteomes" id="UP001219933"/>
    </source>
</evidence>
<evidence type="ECO:0000256" key="12">
    <source>
        <dbReference type="SAM" id="MobiDB-lite"/>
    </source>
</evidence>
<keyword evidence="9" id="KW-0624">Polysaccharide degradation</keyword>
<dbReference type="Proteomes" id="UP001219933">
    <property type="component" value="Chromosome 3"/>
</dbReference>
<organism evidence="14 15">
    <name type="scientific">Malassezia cuniculi</name>
    <dbReference type="NCBI Taxonomy" id="948313"/>
    <lineage>
        <taxon>Eukaryota</taxon>
        <taxon>Fungi</taxon>
        <taxon>Dikarya</taxon>
        <taxon>Basidiomycota</taxon>
        <taxon>Ustilaginomycotina</taxon>
        <taxon>Malasseziomycetes</taxon>
        <taxon>Malasseziales</taxon>
        <taxon>Malasseziaceae</taxon>
        <taxon>Malassezia</taxon>
    </lineage>
</organism>
<dbReference type="Pfam" id="PF00704">
    <property type="entry name" value="Glyco_hydro_18"/>
    <property type="match status" value="1"/>
</dbReference>
<dbReference type="InterPro" id="IPR029070">
    <property type="entry name" value="Chitinase_insertion_sf"/>
</dbReference>
<dbReference type="EMBL" id="CP119879">
    <property type="protein sequence ID" value="WFD35652.1"/>
    <property type="molecule type" value="Genomic_DNA"/>
</dbReference>
<dbReference type="InterPro" id="IPR011583">
    <property type="entry name" value="Chitinase_II/V-like_cat"/>
</dbReference>
<keyword evidence="7" id="KW-0119">Carbohydrate metabolism</keyword>
<dbReference type="FunFam" id="3.20.20.80:FF:000075">
    <property type="entry name" value="Sporulation-specific chitinase"/>
    <property type="match status" value="1"/>
</dbReference>
<evidence type="ECO:0000256" key="2">
    <source>
        <dbReference type="ARBA" id="ARBA00004613"/>
    </source>
</evidence>
<dbReference type="PANTHER" id="PTHR11177">
    <property type="entry name" value="CHITINASE"/>
    <property type="match status" value="1"/>
</dbReference>
<keyword evidence="8 10" id="KW-0326">Glycosidase</keyword>
<gene>
    <name evidence="14" type="ORF">MCUN1_002510</name>
</gene>
<feature type="region of interest" description="Disordered" evidence="12">
    <location>
        <begin position="377"/>
        <end position="396"/>
    </location>
</feature>
<evidence type="ECO:0000256" key="11">
    <source>
        <dbReference type="RuleBase" id="RU004453"/>
    </source>
</evidence>
<keyword evidence="4" id="KW-0964">Secreted</keyword>
<dbReference type="SUPFAM" id="SSF51445">
    <property type="entry name" value="(Trans)glycosidases"/>
    <property type="match status" value="1"/>
</dbReference>
<dbReference type="AlphaFoldDB" id="A0AAF0J6K7"/>
<evidence type="ECO:0000256" key="3">
    <source>
        <dbReference type="ARBA" id="ARBA00012729"/>
    </source>
</evidence>
<dbReference type="SMART" id="SM00636">
    <property type="entry name" value="Glyco_18"/>
    <property type="match status" value="1"/>
</dbReference>
<dbReference type="GO" id="GO:0006032">
    <property type="term" value="P:chitin catabolic process"/>
    <property type="evidence" value="ECO:0007669"/>
    <property type="project" value="UniProtKB-KW"/>
</dbReference>
<dbReference type="GO" id="GO:0008061">
    <property type="term" value="F:chitin binding"/>
    <property type="evidence" value="ECO:0007669"/>
    <property type="project" value="InterPro"/>
</dbReference>
<dbReference type="InterPro" id="IPR001579">
    <property type="entry name" value="Glyco_hydro_18_chit_AS"/>
</dbReference>
<proteinExistence type="inferred from homology"/>
<dbReference type="GO" id="GO:0000272">
    <property type="term" value="P:polysaccharide catabolic process"/>
    <property type="evidence" value="ECO:0007669"/>
    <property type="project" value="UniProtKB-KW"/>
</dbReference>
<dbReference type="PROSITE" id="PS51910">
    <property type="entry name" value="GH18_2"/>
    <property type="match status" value="1"/>
</dbReference>
<reference evidence="14" key="1">
    <citation type="submission" date="2023-03" db="EMBL/GenBank/DDBJ databases">
        <title>Mating type loci evolution in Malassezia.</title>
        <authorList>
            <person name="Coelho M.A."/>
        </authorList>
    </citation>
    <scope>NUCLEOTIDE SEQUENCE</scope>
    <source>
        <strain evidence="14">CBS 11721</strain>
    </source>
</reference>
<dbReference type="CDD" id="cd06548">
    <property type="entry name" value="GH18_chitinase"/>
    <property type="match status" value="1"/>
</dbReference>
<dbReference type="EC" id="3.2.1.14" evidence="3"/>
<evidence type="ECO:0000256" key="4">
    <source>
        <dbReference type="ARBA" id="ARBA00022525"/>
    </source>
</evidence>
<dbReference type="InterPro" id="IPR017853">
    <property type="entry name" value="GH"/>
</dbReference>
<dbReference type="InterPro" id="IPR001223">
    <property type="entry name" value="Glyco_hydro18_cat"/>
</dbReference>
<evidence type="ECO:0000256" key="1">
    <source>
        <dbReference type="ARBA" id="ARBA00000822"/>
    </source>
</evidence>
<evidence type="ECO:0000256" key="9">
    <source>
        <dbReference type="ARBA" id="ARBA00023326"/>
    </source>
</evidence>
<evidence type="ECO:0000313" key="14">
    <source>
        <dbReference type="EMBL" id="WFD35652.1"/>
    </source>
</evidence>
<evidence type="ECO:0000256" key="10">
    <source>
        <dbReference type="RuleBase" id="RU000489"/>
    </source>
</evidence>
<dbReference type="Gene3D" id="3.20.20.80">
    <property type="entry name" value="Glycosidases"/>
    <property type="match status" value="1"/>
</dbReference>
<accession>A0AAF0J6K7</accession>
<dbReference type="GO" id="GO:0005576">
    <property type="term" value="C:extracellular region"/>
    <property type="evidence" value="ECO:0007669"/>
    <property type="project" value="UniProtKB-SubCell"/>
</dbReference>
<comment type="subcellular location">
    <subcellularLocation>
        <location evidence="2">Secreted</location>
    </subcellularLocation>
</comment>
<dbReference type="SUPFAM" id="SSF54556">
    <property type="entry name" value="Chitinase insertion domain"/>
    <property type="match status" value="1"/>
</dbReference>
<comment type="catalytic activity">
    <reaction evidence="1">
        <text>Random endo-hydrolysis of N-acetyl-beta-D-glucosaminide (1-&gt;4)-beta-linkages in chitin and chitodextrins.</text>
        <dbReference type="EC" id="3.2.1.14"/>
    </reaction>
</comment>
<protein>
    <recommendedName>
        <fullName evidence="3">chitinase</fullName>
        <ecNumber evidence="3">3.2.1.14</ecNumber>
    </recommendedName>
</protein>